<dbReference type="Pfam" id="PF00158">
    <property type="entry name" value="Sigma54_activat"/>
    <property type="match status" value="1"/>
</dbReference>
<dbReference type="PANTHER" id="PTHR32071">
    <property type="entry name" value="TRANSCRIPTIONAL REGULATORY PROTEIN"/>
    <property type="match status" value="1"/>
</dbReference>
<keyword evidence="3" id="KW-0805">Transcription regulation</keyword>
<dbReference type="Gene3D" id="1.10.10.60">
    <property type="entry name" value="Homeodomain-like"/>
    <property type="match status" value="1"/>
</dbReference>
<dbReference type="PROSITE" id="PS00688">
    <property type="entry name" value="SIGMA54_INTERACT_3"/>
    <property type="match status" value="1"/>
</dbReference>
<dbReference type="GO" id="GO:0006355">
    <property type="term" value="P:regulation of DNA-templated transcription"/>
    <property type="evidence" value="ECO:0007669"/>
    <property type="project" value="InterPro"/>
</dbReference>
<keyword evidence="7" id="KW-1185">Reference proteome</keyword>
<evidence type="ECO:0000256" key="2">
    <source>
        <dbReference type="ARBA" id="ARBA00022840"/>
    </source>
</evidence>
<dbReference type="AlphaFoldDB" id="A0A1I7G5Y5"/>
<evidence type="ECO:0000256" key="4">
    <source>
        <dbReference type="ARBA" id="ARBA00023163"/>
    </source>
</evidence>
<dbReference type="PRINTS" id="PR01590">
    <property type="entry name" value="HTHFIS"/>
</dbReference>
<gene>
    <name evidence="6" type="ORF">SAMN04487941_0746</name>
</gene>
<evidence type="ECO:0000256" key="3">
    <source>
        <dbReference type="ARBA" id="ARBA00023015"/>
    </source>
</evidence>
<feature type="domain" description="Sigma-54 factor interaction" evidence="5">
    <location>
        <begin position="15"/>
        <end position="244"/>
    </location>
</feature>
<dbReference type="InterPro" id="IPR002197">
    <property type="entry name" value="HTH_Fis"/>
</dbReference>
<dbReference type="PANTHER" id="PTHR32071:SF121">
    <property type="entry name" value="SIGMA L-DEPENDENT TRANSCRIPTIONAL REGULATOR YQIR-RELATED"/>
    <property type="match status" value="1"/>
</dbReference>
<dbReference type="STRING" id="388950.GCA_001611675_03881"/>
<keyword evidence="4" id="KW-0804">Transcription</keyword>
<name>A0A1I7G5Y5_9BACT</name>
<dbReference type="FunFam" id="3.40.50.300:FF:000006">
    <property type="entry name" value="DNA-binding transcriptional regulator NtrC"/>
    <property type="match status" value="1"/>
</dbReference>
<dbReference type="GO" id="GO:0005524">
    <property type="term" value="F:ATP binding"/>
    <property type="evidence" value="ECO:0007669"/>
    <property type="project" value="UniProtKB-KW"/>
</dbReference>
<dbReference type="InterPro" id="IPR003593">
    <property type="entry name" value="AAA+_ATPase"/>
</dbReference>
<dbReference type="InterPro" id="IPR002078">
    <property type="entry name" value="Sigma_54_int"/>
</dbReference>
<dbReference type="InterPro" id="IPR058031">
    <property type="entry name" value="AAA_lid_NorR"/>
</dbReference>
<reference evidence="7" key="1">
    <citation type="submission" date="2016-10" db="EMBL/GenBank/DDBJ databases">
        <authorList>
            <person name="Varghese N."/>
        </authorList>
    </citation>
    <scope>NUCLEOTIDE SEQUENCE [LARGE SCALE GENOMIC DNA]</scope>
    <source>
        <strain evidence="7">DSM 18820</strain>
    </source>
</reference>
<keyword evidence="2" id="KW-0067">ATP-binding</keyword>
<dbReference type="PROSITE" id="PS50045">
    <property type="entry name" value="SIGMA54_INTERACT_4"/>
    <property type="match status" value="1"/>
</dbReference>
<dbReference type="InterPro" id="IPR025662">
    <property type="entry name" value="Sigma_54_int_dom_ATP-bd_1"/>
</dbReference>
<evidence type="ECO:0000259" key="5">
    <source>
        <dbReference type="PROSITE" id="PS50045"/>
    </source>
</evidence>
<dbReference type="InterPro" id="IPR027417">
    <property type="entry name" value="P-loop_NTPase"/>
</dbReference>
<keyword evidence="1" id="KW-0547">Nucleotide-binding</keyword>
<accession>A0A1I7G5Y5</accession>
<evidence type="ECO:0000313" key="6">
    <source>
        <dbReference type="EMBL" id="SFU43867.1"/>
    </source>
</evidence>
<dbReference type="Gene3D" id="1.10.8.60">
    <property type="match status" value="1"/>
</dbReference>
<dbReference type="GO" id="GO:0043565">
    <property type="term" value="F:sequence-specific DNA binding"/>
    <property type="evidence" value="ECO:0007669"/>
    <property type="project" value="InterPro"/>
</dbReference>
<proteinExistence type="predicted"/>
<dbReference type="OrthoDB" id="9782110at2"/>
<dbReference type="RefSeq" id="WP_068839698.1">
    <property type="nucleotide sequence ID" value="NZ_BMXC01000001.1"/>
</dbReference>
<sequence length="431" mass="49175">MRNIDIQSIKQRFGIIGNSPLLNYAIQVAVQVAPTDMTVMITGESGSGKESFSKIIHQLSPRKHGQFIAINCGAIPEGTIDSELFGHEKGSFTGAQDARKGYFEVTDGGTIFLDEIGEMPLGTQARLLRVLENGEFIKVGSSKVQKTDVRVVAATNVNLINAVEKGKFREDLYYRLNTVPLTVPPLRERGDDIYLLFRKFAADFSDKYKVQPIVLTPDAIQKLQAFRWPGNIRQLKNIVEQISVLEYEREVSAETLQRYLPNNQGSLLPSIIAKEQGADGQFSERDLLYKVLFDMRRDMSDLKKLVFEMITHQPDDEDLLREHGHLFENIETKPAAAYNGRGYQPQEQTQKEPYYLPIKHAHANEPEYEDQKVEDIAHETEEESLSLEDKEKELILKALKKHNNKRKYAAQDLGISERTLYRKLKQYDIEE</sequence>
<dbReference type="InterPro" id="IPR025944">
    <property type="entry name" value="Sigma_54_int_dom_CS"/>
</dbReference>
<dbReference type="SMART" id="SM00382">
    <property type="entry name" value="AAA"/>
    <property type="match status" value="1"/>
</dbReference>
<evidence type="ECO:0000256" key="1">
    <source>
        <dbReference type="ARBA" id="ARBA00022741"/>
    </source>
</evidence>
<dbReference type="SUPFAM" id="SSF52540">
    <property type="entry name" value="P-loop containing nucleoside triphosphate hydrolases"/>
    <property type="match status" value="1"/>
</dbReference>
<dbReference type="SUPFAM" id="SSF46689">
    <property type="entry name" value="Homeodomain-like"/>
    <property type="match status" value="1"/>
</dbReference>
<dbReference type="Gene3D" id="3.40.50.300">
    <property type="entry name" value="P-loop containing nucleotide triphosphate hydrolases"/>
    <property type="match status" value="1"/>
</dbReference>
<dbReference type="EMBL" id="FPCA01000001">
    <property type="protein sequence ID" value="SFU43867.1"/>
    <property type="molecule type" value="Genomic_DNA"/>
</dbReference>
<dbReference type="InterPro" id="IPR009057">
    <property type="entry name" value="Homeodomain-like_sf"/>
</dbReference>
<protein>
    <submittedName>
        <fullName evidence="6">Transcriptional regulator</fullName>
    </submittedName>
</protein>
<dbReference type="PROSITE" id="PS00675">
    <property type="entry name" value="SIGMA54_INTERACT_1"/>
    <property type="match status" value="1"/>
</dbReference>
<dbReference type="Pfam" id="PF25601">
    <property type="entry name" value="AAA_lid_14"/>
    <property type="match status" value="1"/>
</dbReference>
<dbReference type="CDD" id="cd00009">
    <property type="entry name" value="AAA"/>
    <property type="match status" value="1"/>
</dbReference>
<organism evidence="6 7">
    <name type="scientific">Pontibacter akesuensis</name>
    <dbReference type="NCBI Taxonomy" id="388950"/>
    <lineage>
        <taxon>Bacteria</taxon>
        <taxon>Pseudomonadati</taxon>
        <taxon>Bacteroidota</taxon>
        <taxon>Cytophagia</taxon>
        <taxon>Cytophagales</taxon>
        <taxon>Hymenobacteraceae</taxon>
        <taxon>Pontibacter</taxon>
    </lineage>
</organism>
<evidence type="ECO:0000313" key="7">
    <source>
        <dbReference type="Proteomes" id="UP000182491"/>
    </source>
</evidence>
<dbReference type="Proteomes" id="UP000182491">
    <property type="component" value="Unassembled WGS sequence"/>
</dbReference>
<dbReference type="Pfam" id="PF02954">
    <property type="entry name" value="HTH_8"/>
    <property type="match status" value="1"/>
</dbReference>